<comment type="caution">
    <text evidence="4">The sequence shown here is derived from an EMBL/GenBank/DDBJ whole genome shotgun (WGS) entry which is preliminary data.</text>
</comment>
<evidence type="ECO:0000259" key="2">
    <source>
        <dbReference type="Pfam" id="PF00149"/>
    </source>
</evidence>
<feature type="domain" description="SH3b" evidence="3">
    <location>
        <begin position="13"/>
        <end position="75"/>
    </location>
</feature>
<dbReference type="SUPFAM" id="SSF56300">
    <property type="entry name" value="Metallo-dependent phosphatases"/>
    <property type="match status" value="1"/>
</dbReference>
<feature type="domain" description="SH3b" evidence="3">
    <location>
        <begin position="136"/>
        <end position="197"/>
    </location>
</feature>
<reference evidence="5" key="1">
    <citation type="journal article" date="2019" name="Int. J. Syst. Evol. Microbiol.">
        <title>The Global Catalogue of Microorganisms (GCM) 10K type strain sequencing project: providing services to taxonomists for standard genome sequencing and annotation.</title>
        <authorList>
            <consortium name="The Broad Institute Genomics Platform"/>
            <consortium name="The Broad Institute Genome Sequencing Center for Infectious Disease"/>
            <person name="Wu L."/>
            <person name="Ma J."/>
        </authorList>
    </citation>
    <scope>NUCLEOTIDE SEQUENCE [LARGE SCALE GENOMIC DNA]</scope>
    <source>
        <strain evidence="5">CCM 8950</strain>
    </source>
</reference>
<proteinExistence type="predicted"/>
<accession>A0ABW1T8N8</accession>
<feature type="region of interest" description="Disordered" evidence="1">
    <location>
        <begin position="86"/>
        <end position="154"/>
    </location>
</feature>
<dbReference type="Pfam" id="PF00149">
    <property type="entry name" value="Metallophos"/>
    <property type="match status" value="1"/>
</dbReference>
<dbReference type="Pfam" id="PF08460">
    <property type="entry name" value="SH3_5"/>
    <property type="match status" value="2"/>
</dbReference>
<dbReference type="EMBL" id="JBHSSA010000035">
    <property type="protein sequence ID" value="MFC6253758.1"/>
    <property type="molecule type" value="Genomic_DNA"/>
</dbReference>
<dbReference type="Gene3D" id="3.60.21.10">
    <property type="match status" value="1"/>
</dbReference>
<feature type="compositionally biased region" description="Polar residues" evidence="1">
    <location>
        <begin position="131"/>
        <end position="144"/>
    </location>
</feature>
<keyword evidence="5" id="KW-1185">Reference proteome</keyword>
<dbReference type="InterPro" id="IPR029052">
    <property type="entry name" value="Metallo-depent_PP-like"/>
</dbReference>
<evidence type="ECO:0000256" key="1">
    <source>
        <dbReference type="SAM" id="MobiDB-lite"/>
    </source>
</evidence>
<dbReference type="Proteomes" id="UP001596190">
    <property type="component" value="Unassembled WGS sequence"/>
</dbReference>
<dbReference type="Gene3D" id="2.30.30.40">
    <property type="entry name" value="SH3 Domains"/>
    <property type="match status" value="2"/>
</dbReference>
<name>A0ABW1T8N8_9LACO</name>
<organism evidence="4 5">
    <name type="scientific">Secundilactobacillus hailunensis</name>
    <dbReference type="NCBI Taxonomy" id="2559923"/>
    <lineage>
        <taxon>Bacteria</taxon>
        <taxon>Bacillati</taxon>
        <taxon>Bacillota</taxon>
        <taxon>Bacilli</taxon>
        <taxon>Lactobacillales</taxon>
        <taxon>Lactobacillaceae</taxon>
        <taxon>Secundilactobacillus</taxon>
    </lineage>
</organism>
<dbReference type="InterPro" id="IPR004843">
    <property type="entry name" value="Calcineurin-like_PHP"/>
</dbReference>
<evidence type="ECO:0000313" key="5">
    <source>
        <dbReference type="Proteomes" id="UP001596190"/>
    </source>
</evidence>
<gene>
    <name evidence="4" type="ORF">ACFP1H_04075</name>
</gene>
<feature type="compositionally biased region" description="Low complexity" evidence="1">
    <location>
        <begin position="111"/>
        <end position="120"/>
    </location>
</feature>
<evidence type="ECO:0000313" key="4">
    <source>
        <dbReference type="EMBL" id="MFC6253758.1"/>
    </source>
</evidence>
<protein>
    <submittedName>
        <fullName evidence="4">SH3 domain-containing protein</fullName>
    </submittedName>
</protein>
<sequence>MPIDVSNTPDMYEIDANGTFTFNAQAGVRNEPNIDTTPIVYYESGESVNYSKKLKNGTWLWLSYESTSGATRYVPYANTETGEYLGTDSNASVQPIVPPTGTGTGTGTGTETGELGSLTGQAGADVADQTPDGTTLTESGQFTFSEPAAGRASTDMDAEHLDSWSVGETVDYNAKIKADGHYWFQYVNTNGSTYYVPYATINPFRYYGTDANPGDPVIPQKDTGTTQTGTPRSHTGVDTVMPTMDSNPVREYIGEGDQYIYPTVGSLTLLSNAWGRAKPVMDPNNKANQIRLYKKNTPINYTGKLFNDNHLWVVLRNGQYLPVSTYDNAKTIHNSTDSKYKSDYGYVSDDTGHFQPIEEYWPFTSEFPHSVGDTKSWESGLSITDIDTTTEVEPTSDELTAMENMSKAIDAAAAPDCVTIAYTTDTHVDSYKTPSTARVLRNMQLMSYYANHFGVDLVVHGGDLNDGVKPKDISKADIKRAMDAIKLSRRPFIVLQGNHDDNSGYARDETHENGDQVITNDEAAPLRLNQFSQWLNVPSTEDEIDGIKTNPNNAVFGRYDVPNSDVTVLVLDGFDMADNPNPNRESFRHGHTDYSPGQQKWLNKTLGEISVDRKIVVFDHIGLSGIGTDWKNHDGWEKLDENNTDAVSYQPGVKASHAIYTSLVNQQNQHHNILGFFAGHTHLDNYATSGGIEFVTSLAAVADRSKFVSATVADGTPFKLGDIEENGWEIIQLNPSNGQVIRHRFGGKTSGISNNPDEYFLSNWQIGKLPQNTGAES</sequence>
<dbReference type="InterPro" id="IPR003646">
    <property type="entry name" value="SH3-like_bac-type"/>
</dbReference>
<dbReference type="RefSeq" id="WP_137630182.1">
    <property type="nucleotide sequence ID" value="NZ_BJDO01000005.1"/>
</dbReference>
<feature type="domain" description="Calcineurin-like phosphoesterase" evidence="2">
    <location>
        <begin position="419"/>
        <end position="643"/>
    </location>
</feature>
<evidence type="ECO:0000259" key="3">
    <source>
        <dbReference type="Pfam" id="PF08460"/>
    </source>
</evidence>